<feature type="transmembrane region" description="Helical" evidence="3">
    <location>
        <begin position="33"/>
        <end position="51"/>
    </location>
</feature>
<feature type="transmembrane region" description="Helical" evidence="3">
    <location>
        <begin position="234"/>
        <end position="254"/>
    </location>
</feature>
<evidence type="ECO:0000313" key="4">
    <source>
        <dbReference type="EMBL" id="VTM58867.1"/>
    </source>
</evidence>
<dbReference type="InterPro" id="IPR036259">
    <property type="entry name" value="MFS_trans_sf"/>
</dbReference>
<feature type="transmembrane region" description="Helical" evidence="3">
    <location>
        <begin position="117"/>
        <end position="138"/>
    </location>
</feature>
<keyword evidence="3" id="KW-0812">Transmembrane</keyword>
<sequence length="261" mass="28751">MSNVPHQPQEVLDKMTPEQLSAWKHSLVLSVQTPYMIIVAIVLLVALLIVCTRFPSLQSDDHSDSAQSTFFASLTRLMRIRHWRWAVLAQFCYVGAQTACWSYLIRYAIEEIPGMTAGFAANYLTATMVCFFIGRFTGTWLIRRFAPHNVLAIYAFIAMLLCLLSAFSGGHVGLLALTLCSAFMSIQYPTIFSLGIKHLGQDTKYGSSFIVMTIIGGGIVTPVMGFVSDAAGNIPTAELVPALCFAIIFIFARFRSQAATN</sequence>
<dbReference type="InterPro" id="IPR005275">
    <property type="entry name" value="Lfuc_symporter_FucP"/>
</dbReference>
<feature type="transmembrane region" description="Helical" evidence="3">
    <location>
        <begin position="150"/>
        <end position="168"/>
    </location>
</feature>
<dbReference type="Gene3D" id="1.20.1250.20">
    <property type="entry name" value="MFS general substrate transporter like domains"/>
    <property type="match status" value="2"/>
</dbReference>
<accession>A0A4P0YF00</accession>
<dbReference type="NCBIfam" id="TIGR00885">
    <property type="entry name" value="fucP"/>
    <property type="match status" value="1"/>
</dbReference>
<evidence type="ECO:0000256" key="3">
    <source>
        <dbReference type="SAM" id="Phobius"/>
    </source>
</evidence>
<feature type="transmembrane region" description="Helical" evidence="3">
    <location>
        <begin position="208"/>
        <end position="228"/>
    </location>
</feature>
<evidence type="ECO:0000256" key="1">
    <source>
        <dbReference type="ARBA" id="ARBA00004429"/>
    </source>
</evidence>
<dbReference type="AlphaFoldDB" id="A0A4P0YF00"/>
<dbReference type="PANTHER" id="PTHR43702:SF11">
    <property type="entry name" value="L-FUCOSE-PROTON SYMPORTER"/>
    <property type="match status" value="1"/>
</dbReference>
<dbReference type="PANTHER" id="PTHR43702">
    <property type="entry name" value="L-FUCOSE-PROTON SYMPORTER"/>
    <property type="match status" value="1"/>
</dbReference>
<dbReference type="InterPro" id="IPR050375">
    <property type="entry name" value="MFS_TsgA-like"/>
</dbReference>
<proteinExistence type="predicted"/>
<dbReference type="EMBL" id="CABDVL010000003">
    <property type="protein sequence ID" value="VTM58867.1"/>
    <property type="molecule type" value="Genomic_DNA"/>
</dbReference>
<evidence type="ECO:0000256" key="2">
    <source>
        <dbReference type="ARBA" id="ARBA00022475"/>
    </source>
</evidence>
<gene>
    <name evidence="4" type="primary">fucP_3</name>
    <name evidence="4" type="ORF">NCTC9183_05761</name>
</gene>
<feature type="transmembrane region" description="Helical" evidence="3">
    <location>
        <begin position="85"/>
        <end position="105"/>
    </location>
</feature>
<dbReference type="NCBIfam" id="NF007524">
    <property type="entry name" value="PRK10133.1"/>
    <property type="match status" value="1"/>
</dbReference>
<dbReference type="GO" id="GO:0015535">
    <property type="term" value="F:fucose:proton symporter activity"/>
    <property type="evidence" value="ECO:0007669"/>
    <property type="project" value="InterPro"/>
</dbReference>
<dbReference type="SUPFAM" id="SSF103473">
    <property type="entry name" value="MFS general substrate transporter"/>
    <property type="match status" value="1"/>
</dbReference>
<dbReference type="FunFam" id="1.20.1250.20:FF:000087">
    <property type="entry name" value="L-fucose:H+ symporter permease"/>
    <property type="match status" value="1"/>
</dbReference>
<comment type="subcellular location">
    <subcellularLocation>
        <location evidence="1">Cell inner membrane</location>
        <topology evidence="1">Multi-pass membrane protein</topology>
    </subcellularLocation>
</comment>
<dbReference type="Proteomes" id="UP000507695">
    <property type="component" value="Unassembled WGS sequence"/>
</dbReference>
<name>A0A4P0YF00_KLEPN</name>
<dbReference type="GO" id="GO:0005886">
    <property type="term" value="C:plasma membrane"/>
    <property type="evidence" value="ECO:0007669"/>
    <property type="project" value="UniProtKB-SubCell"/>
</dbReference>
<protein>
    <submittedName>
        <fullName evidence="4">L-fucose transporter</fullName>
    </submittedName>
</protein>
<reference evidence="4" key="1">
    <citation type="submission" date="2019-04" db="EMBL/GenBank/DDBJ databases">
        <authorList>
            <consortium name="Pathogen Informatics"/>
        </authorList>
    </citation>
    <scope>NUCLEOTIDE SEQUENCE</scope>
    <source>
        <strain evidence="4">NCTC9183</strain>
    </source>
</reference>
<feature type="transmembrane region" description="Helical" evidence="3">
    <location>
        <begin position="174"/>
        <end position="196"/>
    </location>
</feature>
<organism evidence="4">
    <name type="scientific">Klebsiella pneumoniae</name>
    <dbReference type="NCBI Taxonomy" id="573"/>
    <lineage>
        <taxon>Bacteria</taxon>
        <taxon>Pseudomonadati</taxon>
        <taxon>Pseudomonadota</taxon>
        <taxon>Gammaproteobacteria</taxon>
        <taxon>Enterobacterales</taxon>
        <taxon>Enterobacteriaceae</taxon>
        <taxon>Klebsiella/Raoultella group</taxon>
        <taxon>Klebsiella</taxon>
        <taxon>Klebsiella pneumoniae complex</taxon>
    </lineage>
</organism>
<keyword evidence="2" id="KW-1003">Cell membrane</keyword>
<keyword evidence="3" id="KW-0472">Membrane</keyword>
<keyword evidence="3" id="KW-1133">Transmembrane helix</keyword>